<organism evidence="1 2">
    <name type="scientific">Rattus norvegicus</name>
    <name type="common">Rat</name>
    <dbReference type="NCBI Taxonomy" id="10116"/>
    <lineage>
        <taxon>Eukaryota</taxon>
        <taxon>Metazoa</taxon>
        <taxon>Chordata</taxon>
        <taxon>Craniata</taxon>
        <taxon>Vertebrata</taxon>
        <taxon>Euteleostomi</taxon>
        <taxon>Mammalia</taxon>
        <taxon>Eutheria</taxon>
        <taxon>Euarchontoglires</taxon>
        <taxon>Glires</taxon>
        <taxon>Rodentia</taxon>
        <taxon>Myomorpha</taxon>
        <taxon>Muroidea</taxon>
        <taxon>Muridae</taxon>
        <taxon>Murinae</taxon>
        <taxon>Rattus</taxon>
    </lineage>
</organism>
<gene>
    <name evidence="1" type="ORF">rCG_50356</name>
</gene>
<sequence>MPAFEDLVPQSVLLFGDITEPLGAAALLEEYVTRGSL</sequence>
<proteinExistence type="predicted"/>
<evidence type="ECO:0000313" key="1">
    <source>
        <dbReference type="EMBL" id="EDL90329.1"/>
    </source>
</evidence>
<accession>A6JZ24</accession>
<dbReference type="AlphaFoldDB" id="A6JZ24"/>
<protein>
    <submittedName>
        <fullName evidence="1">RCG50356</fullName>
    </submittedName>
</protein>
<dbReference type="Proteomes" id="UP000234681">
    <property type="component" value="Chromosome 5"/>
</dbReference>
<dbReference type="EMBL" id="CH474008">
    <property type="protein sequence ID" value="EDL90329.1"/>
    <property type="molecule type" value="Genomic_DNA"/>
</dbReference>
<name>A6JZ24_RAT</name>
<evidence type="ECO:0000313" key="2">
    <source>
        <dbReference type="Proteomes" id="UP000234681"/>
    </source>
</evidence>
<reference evidence="1 2" key="1">
    <citation type="submission" date="2005-09" db="EMBL/GenBank/DDBJ databases">
        <authorList>
            <person name="Mural R.J."/>
            <person name="Li P.W."/>
            <person name="Adams M.D."/>
            <person name="Amanatides P.G."/>
            <person name="Baden-Tillson H."/>
            <person name="Barnstead M."/>
            <person name="Chin S.H."/>
            <person name="Dew I."/>
            <person name="Evans C.A."/>
            <person name="Ferriera S."/>
            <person name="Flanigan M."/>
            <person name="Fosler C."/>
            <person name="Glodek A."/>
            <person name="Gu Z."/>
            <person name="Holt R.A."/>
            <person name="Jennings D."/>
            <person name="Kraft C.L."/>
            <person name="Lu F."/>
            <person name="Nguyen T."/>
            <person name="Nusskern D.R."/>
            <person name="Pfannkoch C.M."/>
            <person name="Sitter C."/>
            <person name="Sutton G.G."/>
            <person name="Venter J.C."/>
            <person name="Wang Z."/>
            <person name="Woodage T."/>
            <person name="Zheng X.H."/>
            <person name="Zhong F."/>
        </authorList>
    </citation>
    <scope>NUCLEOTIDE SEQUENCE [LARGE SCALE GENOMIC DNA]</scope>
    <source>
        <strain>BN</strain>
        <strain evidence="2">Sprague-Dawley</strain>
    </source>
</reference>